<dbReference type="Gene3D" id="1.20.1250.10">
    <property type="match status" value="11"/>
</dbReference>
<dbReference type="GO" id="GO:0005125">
    <property type="term" value="F:cytokine activity"/>
    <property type="evidence" value="ECO:0007669"/>
    <property type="project" value="UniProtKB-KW"/>
</dbReference>
<organism evidence="9 10">
    <name type="scientific">Synaphobranchus kaupii</name>
    <name type="common">Kaup's arrowtooth eel</name>
    <dbReference type="NCBI Taxonomy" id="118154"/>
    <lineage>
        <taxon>Eukaryota</taxon>
        <taxon>Metazoa</taxon>
        <taxon>Chordata</taxon>
        <taxon>Craniata</taxon>
        <taxon>Vertebrata</taxon>
        <taxon>Euteleostomi</taxon>
        <taxon>Actinopterygii</taxon>
        <taxon>Neopterygii</taxon>
        <taxon>Teleostei</taxon>
        <taxon>Anguilliformes</taxon>
        <taxon>Synaphobranchidae</taxon>
        <taxon>Synaphobranchus</taxon>
    </lineage>
</organism>
<keyword evidence="5 8" id="KW-0732">Signal</keyword>
<sequence>MDATNLLYLFILCSAQSFCKGCDWIQHGFRQASGESLSLLSDMADEKVKFLHESIDQIIELLNGNLDSVTWNRLKLDHFLTVLDRQSRELQKCSFCKGCDWIQHGFRQASGESLSLLSEMVDEKVNFLHESIDQIIELFDGNLDAATWNRLKLENFLTVLDRQSRELQKCSFCKGCDWIQHGFRQASGESLSLLSEMVDEKVKFLHESIDQIIELFDGNLDAVTWNRLKLENFLTVLDRQSRELQKCSFCKGCDWIQHGFRQASGESLSLLSEMVDEKVKFLHESIDQIIELFDGNLDAATWNRLKLEHFLTVLDRQSRELQKCSFCKGCDWIQHGFRQASGEYLSLLSEMVDEKVKFLDESIDQIIELFDGNLDAATWNRLKLEHFLTVLDRQSRELQKCSFCKGCDWIQHGFRQASGESLSLLSEMVDEKVKFLHESIDQIIELFDGNLDAVTWNRLKLENFLTVLDRQSRELQKCSFCKGCDWIQHGFRQASGESLSLLSEMVDEKVKFLHESIDQIIELFDGNLDAATWNRLKLEHFLTVLDRQSPRKASVKAVTGFNTDSGRRAANPCRCSVRWVEILLMLRYPYPSQIPSTGTSTKHSAQSFCKGCDWIQHGFRQASGESLSLLSEMVDEKVKFLHKSIDQIIELFDGNLDAATWNRLKLEHFLTVLDRQSRELQKCADEKVKFLHESIDQIIELLNGNLDSATWNRLKLDHFLTVLDRQSRELQKCVSSASKYERRLNRYFRKLKKNVLKKRGDFPQQCINENVLITFPRSAFASNGSSDSDSVRTAINQTLHSINCLFENNDLPTEWDEIKLIEDFQAIVYRQVGKSKCGDFPQQCINENVLITFPRSAFASNGSSDSDSVRTAINQTLHSINCLFENNDLPTEWDEIKLIEDFQAIVYRQVGKSKCNSFCAWEIVRKELVYTLQFIIEHGSDSLRWPKRI</sequence>
<feature type="signal peptide" evidence="8">
    <location>
        <begin position="1"/>
        <end position="21"/>
    </location>
</feature>
<comment type="subcellular location">
    <subcellularLocation>
        <location evidence="1">Secreted</location>
    </subcellularLocation>
</comment>
<feature type="chain" id="PRO_5040366778" evidence="8">
    <location>
        <begin position="22"/>
        <end position="949"/>
    </location>
</feature>
<evidence type="ECO:0000313" key="10">
    <source>
        <dbReference type="Proteomes" id="UP001152622"/>
    </source>
</evidence>
<dbReference type="InterPro" id="IPR000471">
    <property type="entry name" value="Interferon_alpha/beta/delta"/>
</dbReference>
<dbReference type="Proteomes" id="UP001152622">
    <property type="component" value="Chromosome 12"/>
</dbReference>
<evidence type="ECO:0000256" key="4">
    <source>
        <dbReference type="ARBA" id="ARBA00022525"/>
    </source>
</evidence>
<keyword evidence="6" id="KW-0051">Antiviral defense</keyword>
<dbReference type="InterPro" id="IPR009079">
    <property type="entry name" value="4_helix_cytokine-like_core"/>
</dbReference>
<gene>
    <name evidence="9" type="ORF">SKAU_G00296540</name>
</gene>
<evidence type="ECO:0000256" key="3">
    <source>
        <dbReference type="ARBA" id="ARBA00022514"/>
    </source>
</evidence>
<dbReference type="AlphaFoldDB" id="A0A9Q1IMW0"/>
<dbReference type="OrthoDB" id="8922121at2759"/>
<dbReference type="EMBL" id="JAINUF010000012">
    <property type="protein sequence ID" value="KAJ8345461.1"/>
    <property type="molecule type" value="Genomic_DNA"/>
</dbReference>
<dbReference type="GO" id="GO:0005126">
    <property type="term" value="F:cytokine receptor binding"/>
    <property type="evidence" value="ECO:0007669"/>
    <property type="project" value="InterPro"/>
</dbReference>
<dbReference type="PANTHER" id="PTHR11691">
    <property type="entry name" value="TYPE I INTERFERON"/>
    <property type="match status" value="1"/>
</dbReference>
<dbReference type="Pfam" id="PF00143">
    <property type="entry name" value="Interferon"/>
    <property type="match status" value="1"/>
</dbReference>
<keyword evidence="7" id="KW-1015">Disulfide bond</keyword>
<accession>A0A9Q1IMW0</accession>
<name>A0A9Q1IMW0_SYNKA</name>
<protein>
    <submittedName>
        <fullName evidence="9">Uncharacterized protein</fullName>
    </submittedName>
</protein>
<proteinExistence type="inferred from homology"/>
<dbReference type="GO" id="GO:0006955">
    <property type="term" value="P:immune response"/>
    <property type="evidence" value="ECO:0007669"/>
    <property type="project" value="UniProtKB-ARBA"/>
</dbReference>
<comment type="caution">
    <text evidence="9">The sequence shown here is derived from an EMBL/GenBank/DDBJ whole genome shotgun (WGS) entry which is preliminary data.</text>
</comment>
<dbReference type="GO" id="GO:0051607">
    <property type="term" value="P:defense response to virus"/>
    <property type="evidence" value="ECO:0007669"/>
    <property type="project" value="UniProtKB-KW"/>
</dbReference>
<evidence type="ECO:0000256" key="6">
    <source>
        <dbReference type="ARBA" id="ARBA00023118"/>
    </source>
</evidence>
<reference evidence="9" key="1">
    <citation type="journal article" date="2023" name="Science">
        <title>Genome structures resolve the early diversification of teleost fishes.</title>
        <authorList>
            <person name="Parey E."/>
            <person name="Louis A."/>
            <person name="Montfort J."/>
            <person name="Bouchez O."/>
            <person name="Roques C."/>
            <person name="Iampietro C."/>
            <person name="Lluch J."/>
            <person name="Castinel A."/>
            <person name="Donnadieu C."/>
            <person name="Desvignes T."/>
            <person name="Floi Bucao C."/>
            <person name="Jouanno E."/>
            <person name="Wen M."/>
            <person name="Mejri S."/>
            <person name="Dirks R."/>
            <person name="Jansen H."/>
            <person name="Henkel C."/>
            <person name="Chen W.J."/>
            <person name="Zahm M."/>
            <person name="Cabau C."/>
            <person name="Klopp C."/>
            <person name="Thompson A.W."/>
            <person name="Robinson-Rechavi M."/>
            <person name="Braasch I."/>
            <person name="Lecointre G."/>
            <person name="Bobe J."/>
            <person name="Postlethwait J.H."/>
            <person name="Berthelot C."/>
            <person name="Roest Crollius H."/>
            <person name="Guiguen Y."/>
        </authorList>
    </citation>
    <scope>NUCLEOTIDE SEQUENCE</scope>
    <source>
        <strain evidence="9">WJC10195</strain>
    </source>
</reference>
<keyword evidence="10" id="KW-1185">Reference proteome</keyword>
<evidence type="ECO:0000256" key="7">
    <source>
        <dbReference type="ARBA" id="ARBA00023157"/>
    </source>
</evidence>
<evidence type="ECO:0000256" key="2">
    <source>
        <dbReference type="ARBA" id="ARBA00011033"/>
    </source>
</evidence>
<evidence type="ECO:0000256" key="1">
    <source>
        <dbReference type="ARBA" id="ARBA00004613"/>
    </source>
</evidence>
<comment type="similarity">
    <text evidence="2">Belongs to the alpha/beta interferon family.</text>
</comment>
<dbReference type="GO" id="GO:0005615">
    <property type="term" value="C:extracellular space"/>
    <property type="evidence" value="ECO:0007669"/>
    <property type="project" value="UniProtKB-KW"/>
</dbReference>
<dbReference type="PANTHER" id="PTHR11691:SF73">
    <property type="entry name" value="INTERFERON BETA"/>
    <property type="match status" value="1"/>
</dbReference>
<evidence type="ECO:0000313" key="9">
    <source>
        <dbReference type="EMBL" id="KAJ8345461.1"/>
    </source>
</evidence>
<evidence type="ECO:0000256" key="5">
    <source>
        <dbReference type="ARBA" id="ARBA00022729"/>
    </source>
</evidence>
<dbReference type="SUPFAM" id="SSF47266">
    <property type="entry name" value="4-helical cytokines"/>
    <property type="match status" value="10"/>
</dbReference>
<keyword evidence="3" id="KW-0202">Cytokine</keyword>
<keyword evidence="4" id="KW-0964">Secreted</keyword>
<evidence type="ECO:0000256" key="8">
    <source>
        <dbReference type="SAM" id="SignalP"/>
    </source>
</evidence>